<dbReference type="Gene3D" id="3.40.640.10">
    <property type="entry name" value="Type I PLP-dependent aspartate aminotransferase-like (Major domain)"/>
    <property type="match status" value="1"/>
</dbReference>
<sequence>MNARTRLMQTPDLGLPPTRTVNPELHRGSTVYFDSYADLRSAGHGEYRGITYGTDRLPQQRILEQAIGELEGAALTRVFPSGISAISETLLAFVQGGDHLLVCDNVYGPTLRFCREVLGKFGVQTDTVPGNAGADIADYLRPNTRLIFLESPGSNTFEIQDIPAITGIARERGIVTVLDNTWATPLFLDPFALGVDISIHSVTKYLSGHSDVLMGSVSTTAEYAETLAKAYACREIYGSPEDCLLTLRGLRTLHVRMKEHFASALKVAQCLQDHPLVGDVLYPPLPSHPEHHIWKRDFSGASGLFGMTLRHEHAPEDLGAFLDSLSLFGMGFSWGGYKSLITAGMPARNLAGRYHGRTIIRLHIGLEDPEDLMEDLRHGLSLLEKRTPIT</sequence>
<dbReference type="SUPFAM" id="SSF53383">
    <property type="entry name" value="PLP-dependent transferases"/>
    <property type="match status" value="1"/>
</dbReference>
<evidence type="ECO:0000256" key="1">
    <source>
        <dbReference type="ARBA" id="ARBA00001933"/>
    </source>
</evidence>
<evidence type="ECO:0000256" key="6">
    <source>
        <dbReference type="PIRSR" id="PIRSR001434-2"/>
    </source>
</evidence>
<dbReference type="InterPro" id="IPR015422">
    <property type="entry name" value="PyrdxlP-dep_Trfase_small"/>
</dbReference>
<proteinExistence type="inferred from homology"/>
<protein>
    <submittedName>
        <fullName evidence="9">Cystathionine beta-lyase</fullName>
    </submittedName>
</protein>
<dbReference type="AlphaFoldDB" id="A0A1I3W6Y7"/>
<dbReference type="STRING" id="52560.SAMN04488082_11263"/>
<comment type="similarity">
    <text evidence="2 7">Belongs to the trans-sulfuration enzymes family.</text>
</comment>
<dbReference type="GO" id="GO:0019346">
    <property type="term" value="P:transsulfuration"/>
    <property type="evidence" value="ECO:0007669"/>
    <property type="project" value="InterPro"/>
</dbReference>
<feature type="region of interest" description="Disordered" evidence="8">
    <location>
        <begin position="1"/>
        <end position="20"/>
    </location>
</feature>
<evidence type="ECO:0000313" key="9">
    <source>
        <dbReference type="EMBL" id="SFK03180.1"/>
    </source>
</evidence>
<feature type="modified residue" description="N6-(pyridoxal phosphate)lysine" evidence="6">
    <location>
        <position position="204"/>
    </location>
</feature>
<evidence type="ECO:0000256" key="2">
    <source>
        <dbReference type="ARBA" id="ARBA00009077"/>
    </source>
</evidence>
<dbReference type="InterPro" id="IPR006233">
    <property type="entry name" value="Cys_b_lyase_bac"/>
</dbReference>
<evidence type="ECO:0000256" key="8">
    <source>
        <dbReference type="SAM" id="MobiDB-lite"/>
    </source>
</evidence>
<organism evidence="9 10">
    <name type="scientific">Desulfomicrobium apsheronum</name>
    <dbReference type="NCBI Taxonomy" id="52560"/>
    <lineage>
        <taxon>Bacteria</taxon>
        <taxon>Pseudomonadati</taxon>
        <taxon>Thermodesulfobacteriota</taxon>
        <taxon>Desulfovibrionia</taxon>
        <taxon>Desulfovibrionales</taxon>
        <taxon>Desulfomicrobiaceae</taxon>
        <taxon>Desulfomicrobium</taxon>
    </lineage>
</organism>
<dbReference type="RefSeq" id="WP_092375921.1">
    <property type="nucleotide sequence ID" value="NZ_FORX01000012.1"/>
</dbReference>
<evidence type="ECO:0000256" key="7">
    <source>
        <dbReference type="RuleBase" id="RU362118"/>
    </source>
</evidence>
<evidence type="ECO:0000256" key="4">
    <source>
        <dbReference type="ARBA" id="ARBA00023239"/>
    </source>
</evidence>
<accession>A0A1I3W6Y7</accession>
<dbReference type="InterPro" id="IPR000277">
    <property type="entry name" value="Cys/Met-Metab_PyrdxlP-dep_enz"/>
</dbReference>
<keyword evidence="3 6" id="KW-0663">Pyridoxal phosphate</keyword>
<gene>
    <name evidence="9" type="ORF">SAMN04488082_11263</name>
</gene>
<dbReference type="OrthoDB" id="9805807at2"/>
<dbReference type="InterPro" id="IPR015424">
    <property type="entry name" value="PyrdxlP-dep_Trfase"/>
</dbReference>
<dbReference type="Gene3D" id="3.90.1150.10">
    <property type="entry name" value="Aspartate Aminotransferase, domain 1"/>
    <property type="match status" value="1"/>
</dbReference>
<dbReference type="EMBL" id="FORX01000012">
    <property type="protein sequence ID" value="SFK03180.1"/>
    <property type="molecule type" value="Genomic_DNA"/>
</dbReference>
<evidence type="ECO:0000256" key="5">
    <source>
        <dbReference type="ARBA" id="ARBA00047517"/>
    </source>
</evidence>
<dbReference type="InterPro" id="IPR015421">
    <property type="entry name" value="PyrdxlP-dep_Trfase_major"/>
</dbReference>
<evidence type="ECO:0000313" key="10">
    <source>
        <dbReference type="Proteomes" id="UP000198635"/>
    </source>
</evidence>
<evidence type="ECO:0000256" key="3">
    <source>
        <dbReference type="ARBA" id="ARBA00022898"/>
    </source>
</evidence>
<keyword evidence="10" id="KW-1185">Reference proteome</keyword>
<dbReference type="PANTHER" id="PTHR43500">
    <property type="entry name" value="CYSTATHIONINE BETA-LYASE-RELATED"/>
    <property type="match status" value="1"/>
</dbReference>
<dbReference type="GO" id="GO:0019450">
    <property type="term" value="P:L-cysteine catabolic process to pyruvate"/>
    <property type="evidence" value="ECO:0007669"/>
    <property type="project" value="TreeGrafter"/>
</dbReference>
<dbReference type="Pfam" id="PF01053">
    <property type="entry name" value="Cys_Met_Meta_PP"/>
    <property type="match status" value="1"/>
</dbReference>
<name>A0A1I3W6Y7_9BACT</name>
<comment type="cofactor">
    <cofactor evidence="1 7">
        <name>pyridoxal 5'-phosphate</name>
        <dbReference type="ChEBI" id="CHEBI:597326"/>
    </cofactor>
</comment>
<dbReference type="PANTHER" id="PTHR43500:SF1">
    <property type="entry name" value="CYSTATHIONINE BETA-LYASE-RELATED"/>
    <property type="match status" value="1"/>
</dbReference>
<keyword evidence="4 9" id="KW-0456">Lyase</keyword>
<dbReference type="PIRSF" id="PIRSF001434">
    <property type="entry name" value="CGS"/>
    <property type="match status" value="1"/>
</dbReference>
<comment type="catalytic activity">
    <reaction evidence="5">
        <text>L,L-cystathionine + H2O = L-homocysteine + pyruvate + NH4(+)</text>
        <dbReference type="Rhea" id="RHEA:13965"/>
        <dbReference type="ChEBI" id="CHEBI:15361"/>
        <dbReference type="ChEBI" id="CHEBI:15377"/>
        <dbReference type="ChEBI" id="CHEBI:28938"/>
        <dbReference type="ChEBI" id="CHEBI:58161"/>
        <dbReference type="ChEBI" id="CHEBI:58199"/>
    </reaction>
</comment>
<dbReference type="NCBIfam" id="TIGR01324">
    <property type="entry name" value="cysta_beta_ly_B"/>
    <property type="match status" value="1"/>
</dbReference>
<dbReference type="GO" id="GO:0030170">
    <property type="term" value="F:pyridoxal phosphate binding"/>
    <property type="evidence" value="ECO:0007669"/>
    <property type="project" value="InterPro"/>
</dbReference>
<dbReference type="Proteomes" id="UP000198635">
    <property type="component" value="Unassembled WGS sequence"/>
</dbReference>
<dbReference type="FunFam" id="3.40.640.10:FF:000046">
    <property type="entry name" value="Cystathionine gamma-lyase"/>
    <property type="match status" value="1"/>
</dbReference>
<dbReference type="GO" id="GO:0047804">
    <property type="term" value="F:cysteine-S-conjugate beta-lyase activity"/>
    <property type="evidence" value="ECO:0007669"/>
    <property type="project" value="InterPro"/>
</dbReference>
<reference evidence="10" key="1">
    <citation type="submission" date="2016-10" db="EMBL/GenBank/DDBJ databases">
        <authorList>
            <person name="Varghese N."/>
            <person name="Submissions S."/>
        </authorList>
    </citation>
    <scope>NUCLEOTIDE SEQUENCE [LARGE SCALE GENOMIC DNA]</scope>
    <source>
        <strain evidence="10">DSM 5918</strain>
    </source>
</reference>